<dbReference type="PROSITE" id="PS00470">
    <property type="entry name" value="IDH_IMDH"/>
    <property type="match status" value="1"/>
</dbReference>
<dbReference type="InterPro" id="IPR019818">
    <property type="entry name" value="IsoCit/isopropylmalate_DH_CS"/>
</dbReference>
<dbReference type="EC" id="1.1.1.42" evidence="4"/>
<evidence type="ECO:0000256" key="13">
    <source>
        <dbReference type="ARBA" id="ARBA00031098"/>
    </source>
</evidence>
<dbReference type="GO" id="GO:0005739">
    <property type="term" value="C:mitochondrion"/>
    <property type="evidence" value="ECO:0007669"/>
    <property type="project" value="TreeGrafter"/>
</dbReference>
<feature type="region of interest" description="Disordered" evidence="14">
    <location>
        <begin position="724"/>
        <end position="743"/>
    </location>
</feature>
<name>A0A1I8IEN0_9PLAT</name>
<dbReference type="Proteomes" id="UP000095280">
    <property type="component" value="Unplaced"/>
</dbReference>
<comment type="cofactor">
    <cofactor evidence="2">
        <name>Mg(2+)</name>
        <dbReference type="ChEBI" id="CHEBI:18420"/>
    </cofactor>
</comment>
<evidence type="ECO:0000256" key="10">
    <source>
        <dbReference type="ARBA" id="ARBA00023002"/>
    </source>
</evidence>
<keyword evidence="17" id="KW-1185">Reference proteome</keyword>
<dbReference type="GO" id="GO:0006097">
    <property type="term" value="P:glyoxylate cycle"/>
    <property type="evidence" value="ECO:0007669"/>
    <property type="project" value="UniProtKB-KW"/>
</dbReference>
<sequence length="832" mass="91073">AEEQWQSGGHRNEHGQQSSGGRVGLVRIQGFRPGGQTAAAFASFFVVCFVVNIEAILLMLLLSGPLLLEFFIQIGKMSRCLTKACGIAQLAAKSPMLSQRLLRPLSTQRRIKVDKPVVEMDGDEMTRIIWASIKEKLIFPFLEIDCKYYDLGLPHRDATDDQVTIDAANAMLKYNVGIKCATITPDEQRVEEFKLKKMWLSPNGTIRNILGGTVFREPIICKSVPRLVPGWTEAIVIGRHAHGDQYKAQDLVLPKAGKVELLYTPADGSAASKVTVFDFKDGGGVTMAMYNTDKSIEGFAHSCMQYALSKKWPLYLSTKNTILKRYDGRFKDIFQEVHDKHYAAEFKKLGVWYEHRLIDDMVAQALKSTGGFVWACKNYDGDVQSDVVAQGYGSLGLMTSVLMCPDGKTVEAEAAHGTVTRHYREHQKGNPTSTNPVASIFAWTRGLSHRGKLDGNQELQQFAQRLEKACVDTVDGGRMTKDLAGCIYGLKNVKPEQYLYTEDFLDAIRDQFNKTKIVQVATKSVKVIAVVMGTLTPAFFPLLSRVASAEASPAFEEDCCSCCCFNRRLLLLRSTSLGSRMEGARWSLCVSAGAAGLYRMAAAASSSMASRNAGLSVAGPLTAAESAANSRPHWAELKASSLTHQSAKDVKSDANLAEMGPVRMTDANPVASDVVVISAATHTHWLCTRAKVFCCQMSPFDLVFCGDSAAVFLYLHSHDPADFSTQSSDSRLSSSSASRNSSAPRTSRIWKRLNTMVPRLCRLGMLASPYRISSEGSRSPVCRVSGLAVLEQPGASLVQVVGEVAPAAVARVQLYGGGWLCKGEEERNLKWS</sequence>
<accession>A0A1I8IEN0</accession>
<feature type="transmembrane region" description="Helical" evidence="15">
    <location>
        <begin position="41"/>
        <end position="68"/>
    </location>
</feature>
<evidence type="ECO:0000313" key="17">
    <source>
        <dbReference type="Proteomes" id="UP000095280"/>
    </source>
</evidence>
<dbReference type="GO" id="GO:0006099">
    <property type="term" value="P:tricarboxylic acid cycle"/>
    <property type="evidence" value="ECO:0007669"/>
    <property type="project" value="UniProtKB-KW"/>
</dbReference>
<dbReference type="SUPFAM" id="SSF53659">
    <property type="entry name" value="Isocitrate/Isopropylmalate dehydrogenase-like"/>
    <property type="match status" value="1"/>
</dbReference>
<dbReference type="Pfam" id="PF00180">
    <property type="entry name" value="Iso_dh"/>
    <property type="match status" value="1"/>
</dbReference>
<comment type="similarity">
    <text evidence="3">Belongs to the isocitrate and isopropylmalate dehydrogenases family.</text>
</comment>
<keyword evidence="15" id="KW-1133">Transmembrane helix</keyword>
<evidence type="ECO:0000256" key="4">
    <source>
        <dbReference type="ARBA" id="ARBA00013013"/>
    </source>
</evidence>
<dbReference type="GO" id="GO:0000287">
    <property type="term" value="F:magnesium ion binding"/>
    <property type="evidence" value="ECO:0007669"/>
    <property type="project" value="InterPro"/>
</dbReference>
<dbReference type="GO" id="GO:0004450">
    <property type="term" value="F:isocitrate dehydrogenase (NADP+) activity"/>
    <property type="evidence" value="ECO:0007669"/>
    <property type="project" value="UniProtKB-EC"/>
</dbReference>
<evidence type="ECO:0000256" key="6">
    <source>
        <dbReference type="ARBA" id="ARBA00022532"/>
    </source>
</evidence>
<keyword evidence="7" id="KW-0479">Metal-binding</keyword>
<keyword evidence="10" id="KW-0560">Oxidoreductase</keyword>
<dbReference type="GO" id="GO:0051287">
    <property type="term" value="F:NAD binding"/>
    <property type="evidence" value="ECO:0007669"/>
    <property type="project" value="InterPro"/>
</dbReference>
<dbReference type="Gene3D" id="3.40.718.10">
    <property type="entry name" value="Isopropylmalate Dehydrogenase"/>
    <property type="match status" value="1"/>
</dbReference>
<dbReference type="NCBIfam" id="NF006156">
    <property type="entry name" value="PRK08299.1"/>
    <property type="match status" value="1"/>
</dbReference>
<dbReference type="InterPro" id="IPR024084">
    <property type="entry name" value="IsoPropMal-DH-like_dom"/>
</dbReference>
<comment type="cofactor">
    <cofactor evidence="1">
        <name>Mn(2+)</name>
        <dbReference type="ChEBI" id="CHEBI:29035"/>
    </cofactor>
</comment>
<dbReference type="PANTHER" id="PTHR11822:SF21">
    <property type="entry name" value="ISOCITRATE DEHYDROGENASE [NADP], MITOCHONDRIAL"/>
    <property type="match status" value="1"/>
</dbReference>
<evidence type="ECO:0000256" key="14">
    <source>
        <dbReference type="SAM" id="MobiDB-lite"/>
    </source>
</evidence>
<reference evidence="18" key="1">
    <citation type="submission" date="2016-11" db="UniProtKB">
        <authorList>
            <consortium name="WormBaseParasite"/>
        </authorList>
    </citation>
    <scope>IDENTIFICATION</scope>
</reference>
<keyword evidence="11" id="KW-0464">Manganese</keyword>
<keyword evidence="15" id="KW-0812">Transmembrane</keyword>
<proteinExistence type="inferred from homology"/>
<dbReference type="GO" id="GO:0006739">
    <property type="term" value="P:NADP+ metabolic process"/>
    <property type="evidence" value="ECO:0007669"/>
    <property type="project" value="TreeGrafter"/>
</dbReference>
<dbReference type="AlphaFoldDB" id="A0A1I8IEN0"/>
<dbReference type="SMART" id="SM01329">
    <property type="entry name" value="Iso_dh"/>
    <property type="match status" value="1"/>
</dbReference>
<evidence type="ECO:0000256" key="1">
    <source>
        <dbReference type="ARBA" id="ARBA00001936"/>
    </source>
</evidence>
<evidence type="ECO:0000256" key="9">
    <source>
        <dbReference type="ARBA" id="ARBA00022857"/>
    </source>
</evidence>
<organism evidence="17 18">
    <name type="scientific">Macrostomum lignano</name>
    <dbReference type="NCBI Taxonomy" id="282301"/>
    <lineage>
        <taxon>Eukaryota</taxon>
        <taxon>Metazoa</taxon>
        <taxon>Spiralia</taxon>
        <taxon>Lophotrochozoa</taxon>
        <taxon>Platyhelminthes</taxon>
        <taxon>Rhabditophora</taxon>
        <taxon>Macrostomorpha</taxon>
        <taxon>Macrostomida</taxon>
        <taxon>Macrostomidae</taxon>
        <taxon>Macrostomum</taxon>
    </lineage>
</organism>
<dbReference type="FunFam" id="3.40.718.10:FF:000002">
    <property type="entry name" value="Isocitrate dehydrogenase [NADP]"/>
    <property type="match status" value="1"/>
</dbReference>
<feature type="region of interest" description="Disordered" evidence="14">
    <location>
        <begin position="1"/>
        <end position="20"/>
    </location>
</feature>
<keyword evidence="5" id="KW-0329">Glyoxylate bypass</keyword>
<keyword evidence="15" id="KW-0472">Membrane</keyword>
<keyword evidence="8" id="KW-0460">Magnesium</keyword>
<keyword evidence="9" id="KW-0521">NADP</keyword>
<dbReference type="PANTHER" id="PTHR11822">
    <property type="entry name" value="NADP-SPECIFIC ISOCITRATE DEHYDROGENASE"/>
    <property type="match status" value="1"/>
</dbReference>
<evidence type="ECO:0000256" key="3">
    <source>
        <dbReference type="ARBA" id="ARBA00007769"/>
    </source>
</evidence>
<dbReference type="WBParaSite" id="maker-uti_cns_0012113-snap-gene-0.2-mRNA-1">
    <property type="protein sequence ID" value="maker-uti_cns_0012113-snap-gene-0.2-mRNA-1"/>
    <property type="gene ID" value="maker-uti_cns_0012113-snap-gene-0.2"/>
</dbReference>
<dbReference type="NCBIfam" id="TIGR00127">
    <property type="entry name" value="nadp_idh_euk"/>
    <property type="match status" value="1"/>
</dbReference>
<evidence type="ECO:0000256" key="8">
    <source>
        <dbReference type="ARBA" id="ARBA00022842"/>
    </source>
</evidence>
<dbReference type="GO" id="GO:0006102">
    <property type="term" value="P:isocitrate metabolic process"/>
    <property type="evidence" value="ECO:0007669"/>
    <property type="project" value="InterPro"/>
</dbReference>
<evidence type="ECO:0000256" key="7">
    <source>
        <dbReference type="ARBA" id="ARBA00022723"/>
    </source>
</evidence>
<keyword evidence="6" id="KW-0816">Tricarboxylic acid cycle</keyword>
<feature type="domain" description="Isopropylmalate dehydrogenase-like" evidence="16">
    <location>
        <begin position="116"/>
        <end position="508"/>
    </location>
</feature>
<evidence type="ECO:0000313" key="18">
    <source>
        <dbReference type="WBParaSite" id="maker-uti_cns_0012113-snap-gene-0.2-mRNA-1"/>
    </source>
</evidence>
<dbReference type="InterPro" id="IPR004790">
    <property type="entry name" value="Isocitrate_DH_NADP"/>
</dbReference>
<evidence type="ECO:0000256" key="11">
    <source>
        <dbReference type="ARBA" id="ARBA00023211"/>
    </source>
</evidence>
<evidence type="ECO:0000256" key="2">
    <source>
        <dbReference type="ARBA" id="ARBA00001946"/>
    </source>
</evidence>
<evidence type="ECO:0000256" key="5">
    <source>
        <dbReference type="ARBA" id="ARBA00022435"/>
    </source>
</evidence>
<evidence type="ECO:0000256" key="12">
    <source>
        <dbReference type="ARBA" id="ARBA00029990"/>
    </source>
</evidence>
<protein>
    <recommendedName>
        <fullName evidence="4">isocitrate dehydrogenase (NADP(+))</fullName>
        <ecNumber evidence="4">1.1.1.42</ecNumber>
    </recommendedName>
    <alternativeName>
        <fullName evidence="12">NADP(+)-specific ICDH</fullName>
    </alternativeName>
    <alternativeName>
        <fullName evidence="13">Oxalosuccinate decarboxylase</fullName>
    </alternativeName>
</protein>
<evidence type="ECO:0000256" key="15">
    <source>
        <dbReference type="SAM" id="Phobius"/>
    </source>
</evidence>
<evidence type="ECO:0000259" key="16">
    <source>
        <dbReference type="SMART" id="SM01329"/>
    </source>
</evidence>